<gene>
    <name evidence="4" type="primary">murQ</name>
    <name evidence="4" type="ORF">GCM10007049_22090</name>
</gene>
<dbReference type="AlphaFoldDB" id="A0A918UQR1"/>
<evidence type="ECO:0000256" key="1">
    <source>
        <dbReference type="ARBA" id="ARBA00023239"/>
    </source>
</evidence>
<dbReference type="GO" id="GO:0046348">
    <property type="term" value="P:amino sugar catabolic process"/>
    <property type="evidence" value="ECO:0007669"/>
    <property type="project" value="InterPro"/>
</dbReference>
<evidence type="ECO:0000313" key="4">
    <source>
        <dbReference type="EMBL" id="GGZ28681.1"/>
    </source>
</evidence>
<comment type="caution">
    <text evidence="4">The sequence shown here is derived from an EMBL/GenBank/DDBJ whole genome shotgun (WGS) entry which is preliminary data.</text>
</comment>
<dbReference type="GO" id="GO:0097367">
    <property type="term" value="F:carbohydrate derivative binding"/>
    <property type="evidence" value="ECO:0007669"/>
    <property type="project" value="InterPro"/>
</dbReference>
<dbReference type="PANTHER" id="PTHR10088">
    <property type="entry name" value="GLUCOKINASE REGULATORY PROTEIN"/>
    <property type="match status" value="1"/>
</dbReference>
<dbReference type="PROSITE" id="PS51464">
    <property type="entry name" value="SIS"/>
    <property type="match status" value="1"/>
</dbReference>
<dbReference type="PANTHER" id="PTHR10088:SF4">
    <property type="entry name" value="GLUCOKINASE REGULATORY PROTEIN"/>
    <property type="match status" value="1"/>
</dbReference>
<dbReference type="InterPro" id="IPR046348">
    <property type="entry name" value="SIS_dom_sf"/>
</dbReference>
<dbReference type="InterPro" id="IPR005486">
    <property type="entry name" value="Glucokinase_regulatory_CS"/>
</dbReference>
<feature type="domain" description="SIS" evidence="3">
    <location>
        <begin position="50"/>
        <end position="213"/>
    </location>
</feature>
<evidence type="ECO:0000313" key="5">
    <source>
        <dbReference type="Proteomes" id="UP000619457"/>
    </source>
</evidence>
<dbReference type="Proteomes" id="UP000619457">
    <property type="component" value="Unassembled WGS sequence"/>
</dbReference>
<dbReference type="InterPro" id="IPR001347">
    <property type="entry name" value="SIS_dom"/>
</dbReference>
<dbReference type="NCBIfam" id="TIGR00274">
    <property type="entry name" value="N-acetylmuramic acid 6-phosphate etherase"/>
    <property type="match status" value="1"/>
</dbReference>
<dbReference type="Pfam" id="PF22645">
    <property type="entry name" value="GKRP_SIS_N"/>
    <property type="match status" value="1"/>
</dbReference>
<dbReference type="SUPFAM" id="SSF53697">
    <property type="entry name" value="SIS domain"/>
    <property type="match status" value="1"/>
</dbReference>
<accession>A0A918UQR1</accession>
<dbReference type="NCBIfam" id="NF003915">
    <property type="entry name" value="PRK05441.1"/>
    <property type="match status" value="1"/>
</dbReference>
<dbReference type="RefSeq" id="WP_018472876.1">
    <property type="nucleotide sequence ID" value="NZ_BMWX01000003.1"/>
</dbReference>
<reference evidence="4" key="2">
    <citation type="submission" date="2020-09" db="EMBL/GenBank/DDBJ databases">
        <authorList>
            <person name="Sun Q."/>
            <person name="Kim S."/>
        </authorList>
    </citation>
    <scope>NUCLEOTIDE SEQUENCE</scope>
    <source>
        <strain evidence="4">KCTC 12368</strain>
    </source>
</reference>
<name>A0A918UQR1_9BACT</name>
<evidence type="ECO:0000259" key="3">
    <source>
        <dbReference type="PROSITE" id="PS51464"/>
    </source>
</evidence>
<dbReference type="InterPro" id="IPR005488">
    <property type="entry name" value="Etherase_MurQ"/>
</dbReference>
<keyword evidence="5" id="KW-1185">Reference proteome</keyword>
<evidence type="ECO:0000256" key="2">
    <source>
        <dbReference type="ARBA" id="ARBA00023277"/>
    </source>
</evidence>
<dbReference type="FunFam" id="3.40.50.10490:FF:000014">
    <property type="entry name" value="N-acetylmuramic acid 6-phosphate etherase"/>
    <property type="match status" value="1"/>
</dbReference>
<dbReference type="GO" id="GO:0009254">
    <property type="term" value="P:peptidoglycan turnover"/>
    <property type="evidence" value="ECO:0007669"/>
    <property type="project" value="TreeGrafter"/>
</dbReference>
<dbReference type="EMBL" id="BMWX01000003">
    <property type="protein sequence ID" value="GGZ28681.1"/>
    <property type="molecule type" value="Genomic_DNA"/>
</dbReference>
<keyword evidence="1" id="KW-0456">Lyase</keyword>
<dbReference type="Gene3D" id="3.40.50.10490">
    <property type="entry name" value="Glucose-6-phosphate isomerase like protein, domain 1"/>
    <property type="match status" value="1"/>
</dbReference>
<sequence length="270" mass="28761">MLATESSSLHTDLDKMSAEELLIKINQEDKKVALAVEEVIPSIKTLVAAIARRMQNGGRVFYIGAGTSGRLGILDASEIPPTYGADPSLFTGIIAGGDRAIRHAVEGAEDNSDQAWIDLQSAGITEKDCLIGIAASGRTPYVIGGLKEASKAGILTGSIACNANAKVSEAAHYPIEVEVGAEFVTGSTRMKSGSAQKMVLNMISTSLMILAGKVKGNKMVHMQLSNNKLVDRGTRMLMEEIPSLSYLQAAELLRNHGSVQNAIDHFHQEK</sequence>
<dbReference type="GO" id="GO:0016803">
    <property type="term" value="F:ether hydrolase activity"/>
    <property type="evidence" value="ECO:0007669"/>
    <property type="project" value="TreeGrafter"/>
</dbReference>
<dbReference type="GO" id="GO:0016835">
    <property type="term" value="F:carbon-oxygen lyase activity"/>
    <property type="evidence" value="ECO:0007669"/>
    <property type="project" value="InterPro"/>
</dbReference>
<dbReference type="CDD" id="cd05007">
    <property type="entry name" value="SIS_Etherase"/>
    <property type="match status" value="1"/>
</dbReference>
<keyword evidence="2" id="KW-0119">Carbohydrate metabolism</keyword>
<proteinExistence type="predicted"/>
<protein>
    <submittedName>
        <fullName evidence="4">N-acetylmuramic acid 6-phosphate etherase</fullName>
    </submittedName>
</protein>
<dbReference type="PROSITE" id="PS01272">
    <property type="entry name" value="GCKR"/>
    <property type="match status" value="1"/>
</dbReference>
<dbReference type="InterPro" id="IPR040190">
    <property type="entry name" value="MURQ/GCKR"/>
</dbReference>
<organism evidence="4 5">
    <name type="scientific">Echinicola pacifica</name>
    <dbReference type="NCBI Taxonomy" id="346377"/>
    <lineage>
        <taxon>Bacteria</taxon>
        <taxon>Pseudomonadati</taxon>
        <taxon>Bacteroidota</taxon>
        <taxon>Cytophagia</taxon>
        <taxon>Cytophagales</taxon>
        <taxon>Cyclobacteriaceae</taxon>
        <taxon>Echinicola</taxon>
    </lineage>
</organism>
<dbReference type="NCBIfam" id="NF009222">
    <property type="entry name" value="PRK12570.1"/>
    <property type="match status" value="1"/>
</dbReference>
<reference evidence="4" key="1">
    <citation type="journal article" date="2014" name="Int. J. Syst. Evol. Microbiol.">
        <title>Complete genome sequence of Corynebacterium casei LMG S-19264T (=DSM 44701T), isolated from a smear-ripened cheese.</title>
        <authorList>
            <consortium name="US DOE Joint Genome Institute (JGI-PGF)"/>
            <person name="Walter F."/>
            <person name="Albersmeier A."/>
            <person name="Kalinowski J."/>
            <person name="Ruckert C."/>
        </authorList>
    </citation>
    <scope>NUCLEOTIDE SEQUENCE</scope>
    <source>
        <strain evidence="4">KCTC 12368</strain>
    </source>
</reference>